<comment type="subunit">
    <text evidence="3 10">Component of the Mediator complex.</text>
</comment>
<proteinExistence type="inferred from homology"/>
<keyword evidence="8 10" id="KW-0539">Nucleus</keyword>
<dbReference type="GO" id="GO:0016592">
    <property type="term" value="C:mediator complex"/>
    <property type="evidence" value="ECO:0007669"/>
    <property type="project" value="InterPro"/>
</dbReference>
<reference evidence="11 12" key="1">
    <citation type="submission" date="2019-04" db="EMBL/GenBank/DDBJ databases">
        <title>Comparative genomics and transcriptomics to analyze fruiting body development in filamentous ascomycetes.</title>
        <authorList>
            <consortium name="DOE Joint Genome Institute"/>
            <person name="Lutkenhaus R."/>
            <person name="Traeger S."/>
            <person name="Breuer J."/>
            <person name="Kuo A."/>
            <person name="Lipzen A."/>
            <person name="Pangilinan J."/>
            <person name="Dilworth D."/>
            <person name="Sandor L."/>
            <person name="Poggeler S."/>
            <person name="Barry K."/>
            <person name="Grigoriev I.V."/>
            <person name="Nowrousian M."/>
        </authorList>
    </citation>
    <scope>NUCLEOTIDE SEQUENCE [LARGE SCALE GENOMIC DNA]</scope>
    <source>
        <strain evidence="11 12">CBS 389.68</strain>
    </source>
</reference>
<evidence type="ECO:0000256" key="5">
    <source>
        <dbReference type="ARBA" id="ARBA00023015"/>
    </source>
</evidence>
<dbReference type="OrthoDB" id="10253553at2759"/>
<dbReference type="SUPFAM" id="SSF140718">
    <property type="entry name" value="Mediator hinge subcomplex-like"/>
    <property type="match status" value="1"/>
</dbReference>
<evidence type="ECO:0000256" key="8">
    <source>
        <dbReference type="ARBA" id="ARBA00023242"/>
    </source>
</evidence>
<keyword evidence="6 10" id="KW-0010">Activator</keyword>
<evidence type="ECO:0000313" key="12">
    <source>
        <dbReference type="Proteomes" id="UP000298138"/>
    </source>
</evidence>
<sequence length="189" mass="21442">MSAEEPSSAWPDAPYFYRHFTPENLSALSALNLPPNTTSLPPTIPPTSPLKFLLPPPLPPSNDYWAFGTHWTNPDAHPTLSSAGVTQLYPTSLDSTLSSPQRIIELRRLSKSLLLAFLELVGIVSIAPDQYAEKLQDMETMLFNCHHLINQYRPHHAREQLCEMMEAQLERWVRKDEVGWEAILRAVKE</sequence>
<dbReference type="PANTHER" id="PTHR21428">
    <property type="entry name" value="MEDIATOR OF RNA POLYMERASE II TRANSCRIPTION SUBUNIT 7"/>
    <property type="match status" value="1"/>
</dbReference>
<evidence type="ECO:0000256" key="10">
    <source>
        <dbReference type="RuleBase" id="RU364060"/>
    </source>
</evidence>
<name>A0A4S2N541_9PEZI</name>
<evidence type="ECO:0000256" key="7">
    <source>
        <dbReference type="ARBA" id="ARBA00023163"/>
    </source>
</evidence>
<evidence type="ECO:0000256" key="6">
    <source>
        <dbReference type="ARBA" id="ARBA00023159"/>
    </source>
</evidence>
<keyword evidence="12" id="KW-1185">Reference proteome</keyword>
<dbReference type="InterPro" id="IPR044888">
    <property type="entry name" value="Mediatior_Med7_sf"/>
</dbReference>
<dbReference type="Pfam" id="PF05983">
    <property type="entry name" value="Med7"/>
    <property type="match status" value="1"/>
</dbReference>
<dbReference type="InterPro" id="IPR037212">
    <property type="entry name" value="Med7/Med21-like"/>
</dbReference>
<dbReference type="STRING" id="341454.A0A4S2N541"/>
<dbReference type="Gene3D" id="6.10.140.1520">
    <property type="match status" value="1"/>
</dbReference>
<accession>A0A4S2N541</accession>
<organism evidence="11 12">
    <name type="scientific">Ascodesmis nigricans</name>
    <dbReference type="NCBI Taxonomy" id="341454"/>
    <lineage>
        <taxon>Eukaryota</taxon>
        <taxon>Fungi</taxon>
        <taxon>Dikarya</taxon>
        <taxon>Ascomycota</taxon>
        <taxon>Pezizomycotina</taxon>
        <taxon>Pezizomycetes</taxon>
        <taxon>Pezizales</taxon>
        <taxon>Ascodesmidaceae</taxon>
        <taxon>Ascodesmis</taxon>
    </lineage>
</organism>
<dbReference type="GO" id="GO:0070847">
    <property type="term" value="C:core mediator complex"/>
    <property type="evidence" value="ECO:0007669"/>
    <property type="project" value="TreeGrafter"/>
</dbReference>
<dbReference type="EMBL" id="ML220113">
    <property type="protein sequence ID" value="TGZ84263.1"/>
    <property type="molecule type" value="Genomic_DNA"/>
</dbReference>
<dbReference type="AlphaFoldDB" id="A0A4S2N541"/>
<keyword evidence="5 10" id="KW-0805">Transcription regulation</keyword>
<dbReference type="GO" id="GO:0003712">
    <property type="term" value="F:transcription coregulator activity"/>
    <property type="evidence" value="ECO:0007669"/>
    <property type="project" value="InterPro"/>
</dbReference>
<evidence type="ECO:0000313" key="11">
    <source>
        <dbReference type="EMBL" id="TGZ84263.1"/>
    </source>
</evidence>
<gene>
    <name evidence="11" type="ORF">EX30DRAFT_102148</name>
</gene>
<dbReference type="PANTHER" id="PTHR21428:SF11">
    <property type="entry name" value="MEDIATOR OF RNA POLYMERASE II TRANSCRIPTION SUBUNIT 7"/>
    <property type="match status" value="1"/>
</dbReference>
<evidence type="ECO:0000256" key="4">
    <source>
        <dbReference type="ARBA" id="ARBA00020631"/>
    </source>
</evidence>
<dbReference type="InParanoid" id="A0A4S2N541"/>
<dbReference type="Gene3D" id="6.10.140.200">
    <property type="match status" value="1"/>
</dbReference>
<dbReference type="GO" id="GO:0006357">
    <property type="term" value="P:regulation of transcription by RNA polymerase II"/>
    <property type="evidence" value="ECO:0007669"/>
    <property type="project" value="InterPro"/>
</dbReference>
<comment type="function">
    <text evidence="9">Component of the Mediator complex, a coactivator involved in the regulated transcription of nearly all RNA polymerase II-dependent genes. Mediator functions as a bridge to convey information from gene-specific regulatory proteins to the basal RNA polymerase II transcription machinery. Mediator is recruited to promoters by direct interactions with regulatory proteins and serves as a scaffold for the assembly of a functional preinitiation complex with RNA polymerase II and the general transcription factors.</text>
</comment>
<dbReference type="Proteomes" id="UP000298138">
    <property type="component" value="Unassembled WGS sequence"/>
</dbReference>
<comment type="subcellular location">
    <subcellularLocation>
        <location evidence="1 10">Nucleus</location>
    </subcellularLocation>
</comment>
<comment type="similarity">
    <text evidence="2 10">Belongs to the Mediator complex subunit 7 family.</text>
</comment>
<evidence type="ECO:0000256" key="1">
    <source>
        <dbReference type="ARBA" id="ARBA00004123"/>
    </source>
</evidence>
<protein>
    <recommendedName>
        <fullName evidence="4 10">Mediator of RNA polymerase II transcription subunit 7</fullName>
    </recommendedName>
</protein>
<evidence type="ECO:0000256" key="3">
    <source>
        <dbReference type="ARBA" id="ARBA00011837"/>
    </source>
</evidence>
<evidence type="ECO:0000256" key="2">
    <source>
        <dbReference type="ARBA" id="ARBA00009994"/>
    </source>
</evidence>
<keyword evidence="7 10" id="KW-0804">Transcription</keyword>
<evidence type="ECO:0000256" key="9">
    <source>
        <dbReference type="ARBA" id="ARBA00025687"/>
    </source>
</evidence>
<dbReference type="FunCoup" id="A0A4S2N541">
    <property type="interactions" value="719"/>
</dbReference>
<dbReference type="InterPro" id="IPR009244">
    <property type="entry name" value="Mediatior_Med7"/>
</dbReference>